<evidence type="ECO:0000313" key="1">
    <source>
        <dbReference type="EMBL" id="SDX32807.1"/>
    </source>
</evidence>
<protein>
    <submittedName>
        <fullName evidence="1">Uncharacterized protein</fullName>
    </submittedName>
</protein>
<evidence type="ECO:0000313" key="2">
    <source>
        <dbReference type="Proteomes" id="UP000198534"/>
    </source>
</evidence>
<dbReference type="Proteomes" id="UP000198534">
    <property type="component" value="Unassembled WGS sequence"/>
</dbReference>
<dbReference type="EMBL" id="FNNQ01000014">
    <property type="protein sequence ID" value="SDX32807.1"/>
    <property type="molecule type" value="Genomic_DNA"/>
</dbReference>
<organism evidence="1 2">
    <name type="scientific">Marininema mesophilum</name>
    <dbReference type="NCBI Taxonomy" id="1048340"/>
    <lineage>
        <taxon>Bacteria</taxon>
        <taxon>Bacillati</taxon>
        <taxon>Bacillota</taxon>
        <taxon>Bacilli</taxon>
        <taxon>Bacillales</taxon>
        <taxon>Thermoactinomycetaceae</taxon>
        <taxon>Marininema</taxon>
    </lineage>
</organism>
<dbReference type="AlphaFoldDB" id="A0A1H3ASY9"/>
<sequence length="55" mass="6718">MSEWMCNKRWSMLMNFGMFQCFIINAPDIFIDFVKERRIEKRTTLNWIKVVDAGR</sequence>
<accession>A0A1H3ASY9</accession>
<proteinExistence type="predicted"/>
<gene>
    <name evidence="1" type="ORF">SAMN05444487_11447</name>
</gene>
<reference evidence="1 2" key="1">
    <citation type="submission" date="2016-10" db="EMBL/GenBank/DDBJ databases">
        <authorList>
            <person name="de Groot N.N."/>
        </authorList>
    </citation>
    <scope>NUCLEOTIDE SEQUENCE [LARGE SCALE GENOMIC DNA]</scope>
    <source>
        <strain evidence="1 2">DSM 45610</strain>
    </source>
</reference>
<dbReference type="STRING" id="1048340.SAMN05444487_11447"/>
<keyword evidence="2" id="KW-1185">Reference proteome</keyword>
<name>A0A1H3ASY9_9BACL</name>